<dbReference type="GO" id="GO:0005634">
    <property type="term" value="C:nucleus"/>
    <property type="evidence" value="ECO:0007669"/>
    <property type="project" value="UniProtKB-SubCell"/>
</dbReference>
<dbReference type="SMART" id="SM00298">
    <property type="entry name" value="CHROMO"/>
    <property type="match status" value="2"/>
</dbReference>
<dbReference type="InterPro" id="IPR016197">
    <property type="entry name" value="Chromo-like_dom_sf"/>
</dbReference>
<accession>A0AAW0U6H1</accession>
<name>A0AAW0U6H1_SCYPA</name>
<dbReference type="PROSITE" id="PS50013">
    <property type="entry name" value="CHROMO_2"/>
    <property type="match status" value="2"/>
</dbReference>
<evidence type="ECO:0000256" key="3">
    <source>
        <dbReference type="SAM" id="MobiDB-lite"/>
    </source>
</evidence>
<protein>
    <recommendedName>
        <fullName evidence="4">Chromo domain-containing protein</fullName>
    </recommendedName>
</protein>
<feature type="domain" description="Chromo" evidence="4">
    <location>
        <begin position="60"/>
        <end position="111"/>
    </location>
</feature>
<comment type="subcellular location">
    <subcellularLocation>
        <location evidence="1">Nucleus</location>
    </subcellularLocation>
</comment>
<dbReference type="PANTHER" id="PTHR22812">
    <property type="entry name" value="CHROMOBOX PROTEIN"/>
    <property type="match status" value="1"/>
</dbReference>
<evidence type="ECO:0000313" key="5">
    <source>
        <dbReference type="EMBL" id="KAK8395315.1"/>
    </source>
</evidence>
<evidence type="ECO:0000256" key="2">
    <source>
        <dbReference type="ARBA" id="ARBA00023242"/>
    </source>
</evidence>
<organism evidence="5 6">
    <name type="scientific">Scylla paramamosain</name>
    <name type="common">Mud crab</name>
    <dbReference type="NCBI Taxonomy" id="85552"/>
    <lineage>
        <taxon>Eukaryota</taxon>
        <taxon>Metazoa</taxon>
        <taxon>Ecdysozoa</taxon>
        <taxon>Arthropoda</taxon>
        <taxon>Crustacea</taxon>
        <taxon>Multicrustacea</taxon>
        <taxon>Malacostraca</taxon>
        <taxon>Eumalacostraca</taxon>
        <taxon>Eucarida</taxon>
        <taxon>Decapoda</taxon>
        <taxon>Pleocyemata</taxon>
        <taxon>Brachyura</taxon>
        <taxon>Eubrachyura</taxon>
        <taxon>Portunoidea</taxon>
        <taxon>Portunidae</taxon>
        <taxon>Portuninae</taxon>
        <taxon>Scylla</taxon>
    </lineage>
</organism>
<dbReference type="SUPFAM" id="SSF54160">
    <property type="entry name" value="Chromo domain-like"/>
    <property type="match status" value="2"/>
</dbReference>
<dbReference type="CDD" id="cd00024">
    <property type="entry name" value="CD_CSD"/>
    <property type="match status" value="2"/>
</dbReference>
<dbReference type="Gene3D" id="2.40.50.40">
    <property type="match status" value="2"/>
</dbReference>
<feature type="domain" description="Chromo" evidence="4">
    <location>
        <begin position="204"/>
        <end position="263"/>
    </location>
</feature>
<feature type="region of interest" description="Disordered" evidence="3">
    <location>
        <begin position="251"/>
        <end position="305"/>
    </location>
</feature>
<dbReference type="InterPro" id="IPR000953">
    <property type="entry name" value="Chromo/chromo_shadow_dom"/>
</dbReference>
<feature type="compositionally biased region" description="Basic and acidic residues" evidence="3">
    <location>
        <begin position="197"/>
        <end position="219"/>
    </location>
</feature>
<feature type="region of interest" description="Disordered" evidence="3">
    <location>
        <begin position="1"/>
        <end position="61"/>
    </location>
</feature>
<dbReference type="Pfam" id="PF00385">
    <property type="entry name" value="Chromo"/>
    <property type="match status" value="2"/>
</dbReference>
<dbReference type="InterPro" id="IPR051219">
    <property type="entry name" value="Heterochromatin_chromo-domain"/>
</dbReference>
<dbReference type="AlphaFoldDB" id="A0AAW0U6H1"/>
<reference evidence="5 6" key="1">
    <citation type="submission" date="2023-03" db="EMBL/GenBank/DDBJ databases">
        <title>High-quality genome of Scylla paramamosain provides insights in environmental adaptation.</title>
        <authorList>
            <person name="Zhang L."/>
        </authorList>
    </citation>
    <scope>NUCLEOTIDE SEQUENCE [LARGE SCALE GENOMIC DNA]</scope>
    <source>
        <strain evidence="5">LZ_2023a</strain>
        <tissue evidence="5">Muscle</tissue>
    </source>
</reference>
<dbReference type="InterPro" id="IPR023780">
    <property type="entry name" value="Chromo_domain"/>
</dbReference>
<gene>
    <name evidence="5" type="ORF">O3P69_006181</name>
</gene>
<feature type="region of interest" description="Disordered" evidence="3">
    <location>
        <begin position="148"/>
        <end position="238"/>
    </location>
</feature>
<feature type="compositionally biased region" description="Basic and acidic residues" evidence="3">
    <location>
        <begin position="263"/>
        <end position="277"/>
    </location>
</feature>
<feature type="compositionally biased region" description="Acidic residues" evidence="3">
    <location>
        <begin position="24"/>
        <end position="37"/>
    </location>
</feature>
<dbReference type="EMBL" id="JARAKH010000018">
    <property type="protein sequence ID" value="KAK8395315.1"/>
    <property type="molecule type" value="Genomic_DNA"/>
</dbReference>
<evidence type="ECO:0000259" key="4">
    <source>
        <dbReference type="PROSITE" id="PS50013"/>
    </source>
</evidence>
<dbReference type="InterPro" id="IPR017984">
    <property type="entry name" value="Chromo_dom_subgr"/>
</dbReference>
<proteinExistence type="predicted"/>
<keyword evidence="2" id="KW-0539">Nucleus</keyword>
<feature type="compositionally biased region" description="Basic residues" evidence="3">
    <location>
        <begin position="176"/>
        <end position="185"/>
    </location>
</feature>
<dbReference type="GO" id="GO:0005694">
    <property type="term" value="C:chromosome"/>
    <property type="evidence" value="ECO:0007669"/>
    <property type="project" value="UniProtKB-ARBA"/>
</dbReference>
<dbReference type="Proteomes" id="UP001487740">
    <property type="component" value="Unassembled WGS sequence"/>
</dbReference>
<dbReference type="PRINTS" id="PR00504">
    <property type="entry name" value="CHROMODOMAIN"/>
</dbReference>
<keyword evidence="6" id="KW-1185">Reference proteome</keyword>
<evidence type="ECO:0000313" key="6">
    <source>
        <dbReference type="Proteomes" id="UP001487740"/>
    </source>
</evidence>
<comment type="caution">
    <text evidence="5">The sequence shown here is derived from an EMBL/GenBank/DDBJ whole genome shotgun (WGS) entry which is preliminary data.</text>
</comment>
<evidence type="ECO:0000256" key="1">
    <source>
        <dbReference type="ARBA" id="ARBA00004123"/>
    </source>
</evidence>
<sequence length="305" mass="35232">MGNKNKQNGEAGDADSTPPKDEDVGAEGDETTDDEGGVDTPPPQKDEEEQEDAQNEDGTFEVEQIVDMECRRRWKCPVKFRVRWVGYSEKDDTWLPASELNCEDLINEFLEISGRTFEYKNAMAPKKRPAEGAEMTMQTRKAMRFSYSELDEDQDEVMPAGTRTRKVKVKPEPKPRKPVPPKKRQPSPAKSVGRPPLKKEPEEYEVEKILNERQKRGNKEYLVQWKNKGPKHNSWEPEENLENCMDAIKKFHDSQKKKKPAKSLKEVRKGRVAKAVEVEEEQEVESPARSRRTGKNRSYSEFYDQ</sequence>
<feature type="compositionally biased region" description="Acidic residues" evidence="3">
    <location>
        <begin position="46"/>
        <end position="61"/>
    </location>
</feature>